<dbReference type="FunFam" id="2.30.30.40:FF:000100">
    <property type="entry name" value="SH3 domain-containing YSC84-like protein 1"/>
    <property type="match status" value="1"/>
</dbReference>
<dbReference type="InterPro" id="IPR033643">
    <property type="entry name" value="SYLF_SH3YL1-like"/>
</dbReference>
<dbReference type="PRINTS" id="PR00452">
    <property type="entry name" value="SH3DOMAIN"/>
</dbReference>
<evidence type="ECO:0000256" key="3">
    <source>
        <dbReference type="PROSITE-ProRule" id="PRU00192"/>
    </source>
</evidence>
<dbReference type="GO" id="GO:0051015">
    <property type="term" value="F:actin filament binding"/>
    <property type="evidence" value="ECO:0007669"/>
    <property type="project" value="TreeGrafter"/>
</dbReference>
<dbReference type="GO" id="GO:0035091">
    <property type="term" value="F:phosphatidylinositol binding"/>
    <property type="evidence" value="ECO:0007669"/>
    <property type="project" value="TreeGrafter"/>
</dbReference>
<sequence>MHINSPLPSSLASECRKAARILNSFQDAGNGIDIIIPPNILSNAKGLAIFTVLKAGFLFSGRAGSGLVVARLPDGSWSAPSAIMTGGMGFGGQVGAELTDFIMVLNTTAAVKSFMDHGSITLGGNISVAAGPIGRNAEASGTASFRTLAAVYSYSKTRGLFAGVSLEGSVIIERFDANKKMYGHKVKARDLLTGVIPPPDAAEPLYAALRTKCQSSTNARFGFMERDSFDYRYDDHYDHRDVTQPSPTNRSLSRAAVHQMAKTGTYASPSLGTPSYGTPTYGTPTYGTPRLNANSNDNSSRDLVLSNRDRQMPQVRALFNFKGEQEGDLAFQKGDIITIIKRSNTQNDWWTGRLNGKEGIFPANFVEDIY</sequence>
<dbReference type="CDD" id="cd11842">
    <property type="entry name" value="SH3_Ysc84p_like"/>
    <property type="match status" value="1"/>
</dbReference>
<evidence type="ECO:0000256" key="4">
    <source>
        <dbReference type="SAM" id="MobiDB-lite"/>
    </source>
</evidence>
<feature type="domain" description="SH3" evidence="5">
    <location>
        <begin position="310"/>
        <end position="370"/>
    </location>
</feature>
<dbReference type="PANTHER" id="PTHR15629">
    <property type="entry name" value="SH3YL1 PROTEIN"/>
    <property type="match status" value="1"/>
</dbReference>
<feature type="compositionally biased region" description="Polar residues" evidence="4">
    <location>
        <begin position="243"/>
        <end position="252"/>
    </location>
</feature>
<evidence type="ECO:0000256" key="1">
    <source>
        <dbReference type="ARBA" id="ARBA00007761"/>
    </source>
</evidence>
<dbReference type="InterPro" id="IPR051702">
    <property type="entry name" value="SH3_domain_YSC84-like"/>
</dbReference>
<dbReference type="VEuPathDB" id="FungiDB:BCV72DRAFT_33084"/>
<keyword evidence="2 3" id="KW-0728">SH3 domain</keyword>
<dbReference type="InterPro" id="IPR001452">
    <property type="entry name" value="SH3_domain"/>
</dbReference>
<dbReference type="PROSITE" id="PS50002">
    <property type="entry name" value="SH3"/>
    <property type="match status" value="1"/>
</dbReference>
<dbReference type="GO" id="GO:0051017">
    <property type="term" value="P:actin filament bundle assembly"/>
    <property type="evidence" value="ECO:0007669"/>
    <property type="project" value="TreeGrafter"/>
</dbReference>
<dbReference type="GO" id="GO:0051666">
    <property type="term" value="P:actin cortical patch localization"/>
    <property type="evidence" value="ECO:0007669"/>
    <property type="project" value="TreeGrafter"/>
</dbReference>
<dbReference type="OMA" id="TQNDWWT"/>
<reference evidence="6 7" key="1">
    <citation type="journal article" date="2016" name="Proc. Natl. Acad. Sci. U.S.A.">
        <title>Lipid metabolic changes in an early divergent fungus govern the establishment of a mutualistic symbiosis with endobacteria.</title>
        <authorList>
            <person name="Lastovetsky O.A."/>
            <person name="Gaspar M.L."/>
            <person name="Mondo S.J."/>
            <person name="LaButti K.M."/>
            <person name="Sandor L."/>
            <person name="Grigoriev I.V."/>
            <person name="Henry S.A."/>
            <person name="Pawlowska T.E."/>
        </authorList>
    </citation>
    <scope>NUCLEOTIDE SEQUENCE [LARGE SCALE GENOMIC DNA]</scope>
    <source>
        <strain evidence="6 7">ATCC 11559</strain>
    </source>
</reference>
<evidence type="ECO:0000313" key="7">
    <source>
        <dbReference type="Proteomes" id="UP000242381"/>
    </source>
</evidence>
<dbReference type="SMART" id="SM00326">
    <property type="entry name" value="SH3"/>
    <property type="match status" value="1"/>
</dbReference>
<dbReference type="AlphaFoldDB" id="A0A1X0RR64"/>
<dbReference type="PANTHER" id="PTHR15629:SF2">
    <property type="entry name" value="SH3 DOMAIN-CONTAINING YSC84-LIKE PROTEIN 1"/>
    <property type="match status" value="1"/>
</dbReference>
<dbReference type="Pfam" id="PF04366">
    <property type="entry name" value="Ysc84"/>
    <property type="match status" value="1"/>
</dbReference>
<protein>
    <submittedName>
        <fullName evidence="6">DUF500-domain-containing protein</fullName>
    </submittedName>
</protein>
<dbReference type="Proteomes" id="UP000242381">
    <property type="component" value="Unassembled WGS sequence"/>
</dbReference>
<feature type="region of interest" description="Disordered" evidence="4">
    <location>
        <begin position="239"/>
        <end position="298"/>
    </location>
</feature>
<accession>A0A1X0RR64</accession>
<dbReference type="InterPro" id="IPR007461">
    <property type="entry name" value="Ysc84_actin-binding"/>
</dbReference>
<dbReference type="EMBL" id="KV921465">
    <property type="protein sequence ID" value="ORE14563.1"/>
    <property type="molecule type" value="Genomic_DNA"/>
</dbReference>
<dbReference type="CDD" id="cd11525">
    <property type="entry name" value="SYLF_SH3YL1_like"/>
    <property type="match status" value="1"/>
</dbReference>
<comment type="similarity">
    <text evidence="1">Belongs to the SH3YL1 family.</text>
</comment>
<evidence type="ECO:0000256" key="2">
    <source>
        <dbReference type="ARBA" id="ARBA00022443"/>
    </source>
</evidence>
<dbReference type="GO" id="GO:0030479">
    <property type="term" value="C:actin cortical patch"/>
    <property type="evidence" value="ECO:0007669"/>
    <property type="project" value="TreeGrafter"/>
</dbReference>
<evidence type="ECO:0000259" key="5">
    <source>
        <dbReference type="PROSITE" id="PS50002"/>
    </source>
</evidence>
<feature type="compositionally biased region" description="Low complexity" evidence="4">
    <location>
        <begin position="272"/>
        <end position="289"/>
    </location>
</feature>
<organism evidence="6 7">
    <name type="scientific">Rhizopus microsporus</name>
    <dbReference type="NCBI Taxonomy" id="58291"/>
    <lineage>
        <taxon>Eukaryota</taxon>
        <taxon>Fungi</taxon>
        <taxon>Fungi incertae sedis</taxon>
        <taxon>Mucoromycota</taxon>
        <taxon>Mucoromycotina</taxon>
        <taxon>Mucoromycetes</taxon>
        <taxon>Mucorales</taxon>
        <taxon>Mucorineae</taxon>
        <taxon>Rhizopodaceae</taxon>
        <taxon>Rhizopus</taxon>
    </lineage>
</organism>
<dbReference type="InterPro" id="IPR036028">
    <property type="entry name" value="SH3-like_dom_sf"/>
</dbReference>
<evidence type="ECO:0000313" key="6">
    <source>
        <dbReference type="EMBL" id="ORE14563.1"/>
    </source>
</evidence>
<proteinExistence type="inferred from homology"/>
<name>A0A1X0RR64_RHIZD</name>
<dbReference type="SUPFAM" id="SSF50044">
    <property type="entry name" value="SH3-domain"/>
    <property type="match status" value="1"/>
</dbReference>
<gene>
    <name evidence="6" type="ORF">BCV71DRAFT_251299</name>
</gene>
<dbReference type="Gene3D" id="2.30.30.40">
    <property type="entry name" value="SH3 Domains"/>
    <property type="match status" value="1"/>
</dbReference>
<dbReference type="Pfam" id="PF00018">
    <property type="entry name" value="SH3_1"/>
    <property type="match status" value="1"/>
</dbReference>